<dbReference type="RefSeq" id="WP_194451109.1">
    <property type="nucleotide sequence ID" value="NZ_CP063849.1"/>
</dbReference>
<dbReference type="SMART" id="SM00028">
    <property type="entry name" value="TPR"/>
    <property type="match status" value="5"/>
</dbReference>
<name>A0A7S7NTB7_PALFE</name>
<dbReference type="AlphaFoldDB" id="A0A7S7NTB7"/>
<dbReference type="EMBL" id="CP063849">
    <property type="protein sequence ID" value="QOY89447.1"/>
    <property type="molecule type" value="Genomic_DNA"/>
</dbReference>
<dbReference type="Pfam" id="PF13485">
    <property type="entry name" value="Peptidase_MA_2"/>
    <property type="match status" value="1"/>
</dbReference>
<gene>
    <name evidence="5" type="ORF">IRI77_05700</name>
</gene>
<dbReference type="Proteomes" id="UP000593892">
    <property type="component" value="Chromosome"/>
</dbReference>
<dbReference type="InterPro" id="IPR039568">
    <property type="entry name" value="Peptidase_MA-like_dom"/>
</dbReference>
<organism evidence="5 6">
    <name type="scientific">Paludibaculum fermentans</name>
    <dbReference type="NCBI Taxonomy" id="1473598"/>
    <lineage>
        <taxon>Bacteria</taxon>
        <taxon>Pseudomonadati</taxon>
        <taxon>Acidobacteriota</taxon>
        <taxon>Terriglobia</taxon>
        <taxon>Bryobacterales</taxon>
        <taxon>Bryobacteraceae</taxon>
        <taxon>Paludibaculum</taxon>
    </lineage>
</organism>
<dbReference type="Gene3D" id="1.25.40.10">
    <property type="entry name" value="Tetratricopeptide repeat domain"/>
    <property type="match status" value="2"/>
</dbReference>
<evidence type="ECO:0000256" key="3">
    <source>
        <dbReference type="PROSITE-ProRule" id="PRU00339"/>
    </source>
</evidence>
<feature type="repeat" description="TPR" evidence="3">
    <location>
        <begin position="208"/>
        <end position="241"/>
    </location>
</feature>
<dbReference type="InterPro" id="IPR051012">
    <property type="entry name" value="CellSynth/LPSAsmb/PSIAsmb"/>
</dbReference>
<dbReference type="PANTHER" id="PTHR45586">
    <property type="entry name" value="TPR REPEAT-CONTAINING PROTEIN PA4667"/>
    <property type="match status" value="1"/>
</dbReference>
<dbReference type="InterPro" id="IPR019734">
    <property type="entry name" value="TPR_rpt"/>
</dbReference>
<dbReference type="KEGG" id="pfer:IRI77_05700"/>
<evidence type="ECO:0000313" key="5">
    <source>
        <dbReference type="EMBL" id="QOY89447.1"/>
    </source>
</evidence>
<reference evidence="5 6" key="1">
    <citation type="submission" date="2020-10" db="EMBL/GenBank/DDBJ databases">
        <title>Complete genome sequence of Paludibaculum fermentans P105T, a facultatively anaerobic acidobacterium capable of dissimilatory Fe(III) reduction.</title>
        <authorList>
            <person name="Dedysh S.N."/>
            <person name="Beletsky A.V."/>
            <person name="Kulichevskaya I.S."/>
            <person name="Mardanov A.V."/>
            <person name="Ravin N.V."/>
        </authorList>
    </citation>
    <scope>NUCLEOTIDE SEQUENCE [LARGE SCALE GENOMIC DNA]</scope>
    <source>
        <strain evidence="5 6">P105</strain>
    </source>
</reference>
<protein>
    <submittedName>
        <fullName evidence="5">Tetratricopeptide repeat protein</fullName>
    </submittedName>
</protein>
<dbReference type="InterPro" id="IPR011990">
    <property type="entry name" value="TPR-like_helical_dom_sf"/>
</dbReference>
<sequence>MIQAAPILLFLLAGAPADCWRAKKLGHAQEAGQCFTALRNSNNPALRAEGQWGMGDFNGANETFRSAVKSDEKNAALRVRWGRLLMERFNPGDAAGLFGEALGLDKDNADALLGMAMLAEENFDQKAIGLAQQALEKNPKLIEARELRAAVLLEDGNYDAAAAEALNTVQDAPQAIDAMSVLATIDLLKDKGTSPWTGRMLAVNPHYGEGFARIARQFVLNRRYEEAIGFYRKSLELDPSFLPAKSELGINLMRIGEDVEARRLLGEVFEAGYRNAATANSLTLLDSYKNFIVYKQPRYILRLHKSEAELLRPYVEREITRALDSYDRKYNFKLPGPVLVEMYPDHQDFAVRTMGMPGLGALGVTFGLSVAMDSPSGRKPGDFHWASTLWHELSHVYLLTVTKHHVPRWFTEGVSVHEETAVSPEWGDRLTPEILGAMKKKTLLPISTLDRGYMRPSYPAQVIVSYFQGGRTIDYITEKYGWPKVMTMLGEFSQVTTTAAVIEKVLGVKPEQFDKDFLAWLENEHKVPLAKFEDWTKQMKPLHSAVKGKQWDEVFKIGNAIRDEYPDYVEAGSVYEALAEAYQAQDKKPQAIAELERYAKQGGRDPETLKKLARLQEEAGNPRAAEAALNRLLYIYPVKDEELHRKLGGLRATLGKWDGAAEEWRAVLAMKTVDPASANYELARAYQGMKRVDDAKDAVLAALEAAPGYRPAQKLLLELNRKE</sequence>
<keyword evidence="2 3" id="KW-0802">TPR repeat</keyword>
<accession>A0A7S7NTB7</accession>
<keyword evidence="1" id="KW-0677">Repeat</keyword>
<dbReference type="SUPFAM" id="SSF48452">
    <property type="entry name" value="TPR-like"/>
    <property type="match status" value="2"/>
</dbReference>
<proteinExistence type="predicted"/>
<evidence type="ECO:0000256" key="1">
    <source>
        <dbReference type="ARBA" id="ARBA00022737"/>
    </source>
</evidence>
<dbReference type="PROSITE" id="PS50005">
    <property type="entry name" value="TPR"/>
    <property type="match status" value="1"/>
</dbReference>
<feature type="domain" description="Peptidase MA-like" evidence="4">
    <location>
        <begin position="379"/>
        <end position="522"/>
    </location>
</feature>
<evidence type="ECO:0000256" key="2">
    <source>
        <dbReference type="ARBA" id="ARBA00022803"/>
    </source>
</evidence>
<dbReference type="PANTHER" id="PTHR45586:SF1">
    <property type="entry name" value="LIPOPOLYSACCHARIDE ASSEMBLY PROTEIN B"/>
    <property type="match status" value="1"/>
</dbReference>
<evidence type="ECO:0000259" key="4">
    <source>
        <dbReference type="Pfam" id="PF13485"/>
    </source>
</evidence>
<dbReference type="Pfam" id="PF13432">
    <property type="entry name" value="TPR_16"/>
    <property type="match status" value="1"/>
</dbReference>
<evidence type="ECO:0000313" key="6">
    <source>
        <dbReference type="Proteomes" id="UP000593892"/>
    </source>
</evidence>
<keyword evidence="6" id="KW-1185">Reference proteome</keyword>